<keyword evidence="6" id="KW-0378">Hydrolase</keyword>
<keyword evidence="2" id="KW-1003">Cell membrane</keyword>
<dbReference type="SUPFAM" id="SSF48452">
    <property type="entry name" value="TPR-like"/>
    <property type="match status" value="2"/>
</dbReference>
<keyword evidence="4 11" id="KW-0812">Transmembrane</keyword>
<dbReference type="Pfam" id="PF09721">
    <property type="entry name" value="Exosortase_EpsH"/>
    <property type="match status" value="1"/>
</dbReference>
<dbReference type="RefSeq" id="WP_145354299.1">
    <property type="nucleotide sequence ID" value="NZ_CP036262.1"/>
</dbReference>
<evidence type="ECO:0000313" key="13">
    <source>
        <dbReference type="Proteomes" id="UP000320672"/>
    </source>
</evidence>
<feature type="transmembrane region" description="Helical" evidence="11">
    <location>
        <begin position="153"/>
        <end position="175"/>
    </location>
</feature>
<evidence type="ECO:0000256" key="9">
    <source>
        <dbReference type="ARBA" id="ARBA00023136"/>
    </source>
</evidence>
<keyword evidence="13" id="KW-1185">Reference proteome</keyword>
<evidence type="ECO:0000256" key="7">
    <source>
        <dbReference type="ARBA" id="ARBA00022803"/>
    </source>
</evidence>
<feature type="transmembrane region" description="Helical" evidence="11">
    <location>
        <begin position="195"/>
        <end position="214"/>
    </location>
</feature>
<evidence type="ECO:0000256" key="2">
    <source>
        <dbReference type="ARBA" id="ARBA00022475"/>
    </source>
</evidence>
<dbReference type="InterPro" id="IPR013426">
    <property type="entry name" value="EpsH-like"/>
</dbReference>
<feature type="transmembrane region" description="Helical" evidence="11">
    <location>
        <begin position="294"/>
        <end position="316"/>
    </location>
</feature>
<dbReference type="SMART" id="SM00028">
    <property type="entry name" value="TPR"/>
    <property type="match status" value="9"/>
</dbReference>
<name>A0A517MMJ8_9BACT</name>
<dbReference type="GO" id="GO:0008233">
    <property type="term" value="F:peptidase activity"/>
    <property type="evidence" value="ECO:0007669"/>
    <property type="project" value="UniProtKB-KW"/>
</dbReference>
<keyword evidence="5" id="KW-0677">Repeat</keyword>
<organism evidence="12 13">
    <name type="scientific">Roseimaritima multifibrata</name>
    <dbReference type="NCBI Taxonomy" id="1930274"/>
    <lineage>
        <taxon>Bacteria</taxon>
        <taxon>Pseudomonadati</taxon>
        <taxon>Planctomycetota</taxon>
        <taxon>Planctomycetia</taxon>
        <taxon>Pirellulales</taxon>
        <taxon>Pirellulaceae</taxon>
        <taxon>Roseimaritima</taxon>
    </lineage>
</organism>
<dbReference type="PROSITE" id="PS50005">
    <property type="entry name" value="TPR"/>
    <property type="match status" value="1"/>
</dbReference>
<dbReference type="InterPro" id="IPR026392">
    <property type="entry name" value="Exo/Archaeosortase_dom"/>
</dbReference>
<dbReference type="GO" id="GO:0005886">
    <property type="term" value="C:plasma membrane"/>
    <property type="evidence" value="ECO:0007669"/>
    <property type="project" value="UniProtKB-SubCell"/>
</dbReference>
<protein>
    <submittedName>
        <fullName evidence="12">Transmembrane exosortase (Exosortase_EpsH)</fullName>
    </submittedName>
</protein>
<evidence type="ECO:0000256" key="8">
    <source>
        <dbReference type="ARBA" id="ARBA00022989"/>
    </source>
</evidence>
<dbReference type="PANTHER" id="PTHR44858:SF1">
    <property type="entry name" value="UDP-N-ACETYLGLUCOSAMINE--PEPTIDE N-ACETYLGLUCOSAMINYLTRANSFERASE SPINDLY-RELATED"/>
    <property type="match status" value="1"/>
</dbReference>
<dbReference type="PANTHER" id="PTHR44858">
    <property type="entry name" value="TETRATRICOPEPTIDE REPEAT PROTEIN 6"/>
    <property type="match status" value="1"/>
</dbReference>
<dbReference type="Gene3D" id="1.25.40.10">
    <property type="entry name" value="Tetratricopeptide repeat domain"/>
    <property type="match status" value="4"/>
</dbReference>
<accession>A0A517MMJ8</accession>
<feature type="transmembrane region" description="Helical" evidence="11">
    <location>
        <begin position="226"/>
        <end position="250"/>
    </location>
</feature>
<evidence type="ECO:0000256" key="6">
    <source>
        <dbReference type="ARBA" id="ARBA00022801"/>
    </source>
</evidence>
<evidence type="ECO:0000256" key="4">
    <source>
        <dbReference type="ARBA" id="ARBA00022692"/>
    </source>
</evidence>
<comment type="subcellular location">
    <subcellularLocation>
        <location evidence="1">Cell membrane</location>
        <topology evidence="1">Multi-pass membrane protein</topology>
    </subcellularLocation>
</comment>
<dbReference type="GO" id="GO:0006508">
    <property type="term" value="P:proteolysis"/>
    <property type="evidence" value="ECO:0007669"/>
    <property type="project" value="UniProtKB-KW"/>
</dbReference>
<dbReference type="NCBIfam" id="TIGR04178">
    <property type="entry name" value="exo_archaeo"/>
    <property type="match status" value="1"/>
</dbReference>
<keyword evidence="8 11" id="KW-1133">Transmembrane helix</keyword>
<feature type="transmembrane region" description="Helical" evidence="11">
    <location>
        <begin position="24"/>
        <end position="47"/>
    </location>
</feature>
<keyword evidence="3" id="KW-0645">Protease</keyword>
<gene>
    <name evidence="12" type="ORF">FF011L_49160</name>
</gene>
<evidence type="ECO:0000313" key="12">
    <source>
        <dbReference type="EMBL" id="QDS96109.1"/>
    </source>
</evidence>
<sequence length="1860" mass="204276">MPSASTTSTTDFDNPNSSGWRTKALWIVALGVFAYATSVIAASSDWIAQPDQQHGFLVAPIAAFLLFLRRKSFPGFGRMDLRGLILLAVAAGMRIYGDLYVRPWLDLWSLPLWVAGAVWLLGGMKLFRWAAPPIAFLFFLAPLPGQVQTAAGYPLQVIAATGGGWLLQMLGQPAVVAGTTILLGDEVLDVERACAGLRMFHGMLAVAMAWSLYMGYGLRRFAASMVLAPLVAVLVNVLRIAITGLLFRYVSGDVARGFTHDWAGLLMIPAGATIFFLIDSTFDRMKSWVADRSERWLMVGTWATAAVLLFLVGGYYTHQYQQDKAIGLLLVEARSLSDGEDEADLRTAVDLMQRYLSINPTDAATISEFAFLHRKLGEDQSMRAARLHELAWREDPTREQDVLESLALLSDLGAWQLLLERTTEFKPVLEGKPRTLCMRLQTYAASQLLQYSAGGADAGQLFAACQENWKEDPSHLPHLWQIAALLKLDPSLASKEQAMALGSQGRQDKQTAVYPLGASTLTEEQPWRKLLGAGEGKAFEVIDNAIPNHPQSPELQFYRIILLQDLQLENATTEALDAAEASLDRAVTRALALAAEHSKDSVIADAPFFADETDYSPLVKSIDSQMAGALRRERVQAGIYLLAGQRAAANNAPDQARVYFEKSLELVPSNFNAYVLLGSLLPQDANEERIALFTKGLEACGTQELALILPLATAYISSGKEGEAETLLRPLEAMLPKIAAAQRGQIELMLASAHAAGLSQRQEYREAAKMLSEACSQQSILSQRRNFAALYARAQFQLGSLYRTLNQDAAAAAAFQEGGRFDPESPIWHLNAAQAYELAGNSAAALAQYQQAAAVIGRQEPGVYLAIARVLMQDKRVAPSQGDLAEVRSMIRVAAQRGAALDIAAALQAETYVIEERYDDALQVLRKQIEQTPDLPGLHYSSALVHQLAGDFAAAQVETRLYEAAGATAGEVLALRVNLLDRFEQFPEAMRIVDENQDGLSDEDLRAARTQILLGCFRRGMVDEGLERGILLAQNYRDDLAVQKLAAQLFEDLRLDEELIKVEKNLRSIEGEEGTYWRATLAARLLRNAESEQQVAEATQLIQQLEQLLPDWPQTLMLRGRLAARLGRWQQALTAFESAWNVGLRDAALASQFLNALNQTGQSARAVEIIDEIDQLVPQSTSLFDSTMPQFVQRDRSEYVLDLARRWAEDDPTPENLTRLGQTLSLVAISRRANLKDGEDAEPVDLLLSEAEAVLERSIAEAPGELGSWIAIFRLEAEGRGQRDRALERLATLSKQLEIPALQRNFVLAQLYARTGEDARAGQVFEDCLDLVQDQTPQIQATVRLAAAEFFAPRRPELAQKLCLELVQMDSEYQVAATNLLLNLLLTKDSPGAIDEAIALHAAEMGRAETIDDASKRLQARLLFRRATTEPENGNRAANRNDGIQRNLISTRPVSLEGSADQTDSESAAVSSVEPITGQALEDLAEAASLLESISPRRPEDATLLAQVYAAQGRDLYAFNTYREALRLEIPTADRLVKFLEFWISTYAASGQYRPIADRYLSELAGHRAEAARWLRLRLQWNQQFANTDAGDRDGEATAAAPLQPMQSDEEILQEYRQVFLANTDQATRNELVVQCIFGLALAKRQDAIALALEGFKQSGVDAKFLAVAAAAATLRSIEERSTSQALCDWLIANASAEGPTFDGITQLIGDALFLGGRGKNAEEYYRATLAKSPENSGVMNSLALLLAEQPTGFDEAIALIDQAIELQPDSEDLVDSKLIIALLGDDLELAAELESQLQSDFTAGVLMHRAVLADKLKQPEEASRLFQMARDARVGSGLQTASDKEMYATMVEKYVKSND</sequence>
<evidence type="ECO:0000256" key="10">
    <source>
        <dbReference type="PROSITE-ProRule" id="PRU00339"/>
    </source>
</evidence>
<dbReference type="InterPro" id="IPR011990">
    <property type="entry name" value="TPR-like_helical_dom_sf"/>
</dbReference>
<dbReference type="InterPro" id="IPR050498">
    <property type="entry name" value="Ycf3"/>
</dbReference>
<feature type="transmembrane region" description="Helical" evidence="11">
    <location>
        <begin position="262"/>
        <end position="282"/>
    </location>
</feature>
<dbReference type="Proteomes" id="UP000320672">
    <property type="component" value="Chromosome"/>
</dbReference>
<dbReference type="InterPro" id="IPR019734">
    <property type="entry name" value="TPR_rpt"/>
</dbReference>
<evidence type="ECO:0000256" key="11">
    <source>
        <dbReference type="SAM" id="Phobius"/>
    </source>
</evidence>
<proteinExistence type="predicted"/>
<dbReference type="EMBL" id="CP036262">
    <property type="protein sequence ID" value="QDS96109.1"/>
    <property type="molecule type" value="Genomic_DNA"/>
</dbReference>
<dbReference type="InterPro" id="IPR019127">
    <property type="entry name" value="Exosortase"/>
</dbReference>
<evidence type="ECO:0000256" key="1">
    <source>
        <dbReference type="ARBA" id="ARBA00004651"/>
    </source>
</evidence>
<feature type="repeat" description="TPR" evidence="10">
    <location>
        <begin position="792"/>
        <end position="825"/>
    </location>
</feature>
<dbReference type="KEGG" id="rml:FF011L_49160"/>
<evidence type="ECO:0000256" key="3">
    <source>
        <dbReference type="ARBA" id="ARBA00022670"/>
    </source>
</evidence>
<keyword evidence="9 11" id="KW-0472">Membrane</keyword>
<reference evidence="12 13" key="1">
    <citation type="submission" date="2019-02" db="EMBL/GenBank/DDBJ databases">
        <title>Deep-cultivation of Planctomycetes and their phenomic and genomic characterization uncovers novel biology.</title>
        <authorList>
            <person name="Wiegand S."/>
            <person name="Jogler M."/>
            <person name="Boedeker C."/>
            <person name="Pinto D."/>
            <person name="Vollmers J."/>
            <person name="Rivas-Marin E."/>
            <person name="Kohn T."/>
            <person name="Peeters S.H."/>
            <person name="Heuer A."/>
            <person name="Rast P."/>
            <person name="Oberbeckmann S."/>
            <person name="Bunk B."/>
            <person name="Jeske O."/>
            <person name="Meyerdierks A."/>
            <person name="Storesund J.E."/>
            <person name="Kallscheuer N."/>
            <person name="Luecker S."/>
            <person name="Lage O.M."/>
            <person name="Pohl T."/>
            <person name="Merkel B.J."/>
            <person name="Hornburger P."/>
            <person name="Mueller R.-W."/>
            <person name="Bruemmer F."/>
            <person name="Labrenz M."/>
            <person name="Spormann A.M."/>
            <person name="Op den Camp H."/>
            <person name="Overmann J."/>
            <person name="Amann R."/>
            <person name="Jetten M.S.M."/>
            <person name="Mascher T."/>
            <person name="Medema M.H."/>
            <person name="Devos D.P."/>
            <person name="Kaster A.-K."/>
            <person name="Ovreas L."/>
            <person name="Rohde M."/>
            <person name="Galperin M.Y."/>
            <person name="Jogler C."/>
        </authorList>
    </citation>
    <scope>NUCLEOTIDE SEQUENCE [LARGE SCALE GENOMIC DNA]</scope>
    <source>
        <strain evidence="12 13">FF011L</strain>
    </source>
</reference>
<evidence type="ECO:0000256" key="5">
    <source>
        <dbReference type="ARBA" id="ARBA00022737"/>
    </source>
</evidence>
<keyword evidence="7 10" id="KW-0802">TPR repeat</keyword>
<dbReference type="NCBIfam" id="TIGR02602">
    <property type="entry name" value="8TM_EpsH"/>
    <property type="match status" value="1"/>
</dbReference>
<feature type="transmembrane region" description="Helical" evidence="11">
    <location>
        <begin position="53"/>
        <end position="69"/>
    </location>
</feature>
<dbReference type="OrthoDB" id="221520at2"/>